<protein>
    <submittedName>
        <fullName evidence="3">Uncharacterized protein LOC107221248 isoform X2</fullName>
    </submittedName>
</protein>
<dbReference type="GeneID" id="107221248"/>
<gene>
    <name evidence="3" type="primary">LOC107221248</name>
</gene>
<evidence type="ECO:0000313" key="3">
    <source>
        <dbReference type="RefSeq" id="XP_015515655.1"/>
    </source>
</evidence>
<feature type="transmembrane region" description="Helical" evidence="1">
    <location>
        <begin position="402"/>
        <end position="424"/>
    </location>
</feature>
<feature type="transmembrane region" description="Helical" evidence="1">
    <location>
        <begin position="176"/>
        <end position="199"/>
    </location>
</feature>
<dbReference type="CTD" id="37648"/>
<keyword evidence="1" id="KW-0812">Transmembrane</keyword>
<keyword evidence="2" id="KW-1185">Reference proteome</keyword>
<feature type="transmembrane region" description="Helical" evidence="1">
    <location>
        <begin position="121"/>
        <end position="142"/>
    </location>
</feature>
<accession>A0A6J0BM26</accession>
<keyword evidence="1" id="KW-0472">Membrane</keyword>
<dbReference type="AlphaFoldDB" id="A0A6J0BM26"/>
<feature type="transmembrane region" description="Helical" evidence="1">
    <location>
        <begin position="323"/>
        <end position="343"/>
    </location>
</feature>
<name>A0A6J0BM26_NEOLC</name>
<dbReference type="Proteomes" id="UP000829291">
    <property type="component" value="Chromosome 2"/>
</dbReference>
<reference evidence="3" key="1">
    <citation type="submission" date="2025-08" db="UniProtKB">
        <authorList>
            <consortium name="RefSeq"/>
        </authorList>
    </citation>
    <scope>IDENTIFICATION</scope>
    <source>
        <tissue evidence="3">Thorax and Abdomen</tissue>
    </source>
</reference>
<feature type="transmembrane region" description="Helical" evidence="1">
    <location>
        <begin position="288"/>
        <end position="311"/>
    </location>
</feature>
<dbReference type="RefSeq" id="XP_015515655.1">
    <property type="nucleotide sequence ID" value="XM_015660169.2"/>
</dbReference>
<evidence type="ECO:0000313" key="2">
    <source>
        <dbReference type="Proteomes" id="UP000829291"/>
    </source>
</evidence>
<proteinExistence type="predicted"/>
<sequence>METHCVGEITERPDYENLSTSAVLHYCKCKILRPYLRLLGVMGLRPTSGDDIECSPCYSIFANLHTFQVLIFMCIGYVLQYTACFRRDRGFCYTLMRIDHELVSNTTKELQYERICYGSIAFSYAIPSILHLSAYLYAVYLFRIRENEQLQNLMERAFLMSSDPSDRGSQKRLVRILWLFIVLSIIWMIIALITVNLMMARGIIVFQWLHSSPDQLKTVLKFFLIVCTLWHDMVQGTIITSYCLQGQLLMSHLYFLRTKLLQHTLAPLDWMKEISEFKKLLKYFNDDFGPAVCIYTVVNFSWAAAGILWLLKYDNVDVQSSPIIYISIINVSLWVVISLAPFIQAARLTSACSTIQGIGHEIRVRPFVYQDTPGSDLDTILLYASSLNMCARLFRVPITGRYLLLALTVGSIVMLILGQCHFLSGL</sequence>
<dbReference type="PANTHER" id="PTHR38337:SF1">
    <property type="entry name" value="GUSTATORY RECEPTOR"/>
    <property type="match status" value="1"/>
</dbReference>
<keyword evidence="1" id="KW-1133">Transmembrane helix</keyword>
<dbReference type="OrthoDB" id="6020333at2759"/>
<evidence type="ECO:0000256" key="1">
    <source>
        <dbReference type="SAM" id="Phobius"/>
    </source>
</evidence>
<dbReference type="PANTHER" id="PTHR38337">
    <property type="entry name" value="AGAP010540-PA"/>
    <property type="match status" value="1"/>
</dbReference>
<organism evidence="3">
    <name type="scientific">Neodiprion lecontei</name>
    <name type="common">Redheaded pine sawfly</name>
    <dbReference type="NCBI Taxonomy" id="441921"/>
    <lineage>
        <taxon>Eukaryota</taxon>
        <taxon>Metazoa</taxon>
        <taxon>Ecdysozoa</taxon>
        <taxon>Arthropoda</taxon>
        <taxon>Hexapoda</taxon>
        <taxon>Insecta</taxon>
        <taxon>Pterygota</taxon>
        <taxon>Neoptera</taxon>
        <taxon>Endopterygota</taxon>
        <taxon>Hymenoptera</taxon>
        <taxon>Tenthredinoidea</taxon>
        <taxon>Diprionidae</taxon>
        <taxon>Diprioninae</taxon>
        <taxon>Neodiprion</taxon>
    </lineage>
</organism>